<feature type="region of interest" description="Disordered" evidence="5">
    <location>
        <begin position="778"/>
        <end position="825"/>
    </location>
</feature>
<keyword evidence="2" id="KW-0963">Cytoplasm</keyword>
<dbReference type="InterPro" id="IPR047176">
    <property type="entry name" value="FRMD4A/B"/>
</dbReference>
<evidence type="ECO:0000256" key="1">
    <source>
        <dbReference type="ARBA" id="ARBA00004496"/>
    </source>
</evidence>
<name>A0A7R9BKS1_9CRUS</name>
<feature type="region of interest" description="Disordered" evidence="5">
    <location>
        <begin position="331"/>
        <end position="381"/>
    </location>
</feature>
<dbReference type="Pfam" id="PF11819">
    <property type="entry name" value="CUPID"/>
    <property type="match status" value="1"/>
</dbReference>
<dbReference type="GO" id="GO:0005737">
    <property type="term" value="C:cytoplasm"/>
    <property type="evidence" value="ECO:0007669"/>
    <property type="project" value="UniProtKB-SubCell"/>
</dbReference>
<feature type="domain" description="Cytohesin Ubiquitin Protein Inducing" evidence="6">
    <location>
        <begin position="122"/>
        <end position="239"/>
    </location>
</feature>
<evidence type="ECO:0000256" key="4">
    <source>
        <dbReference type="SAM" id="Coils"/>
    </source>
</evidence>
<feature type="coiled-coil region" evidence="4">
    <location>
        <begin position="132"/>
        <end position="166"/>
    </location>
</feature>
<accession>A0A7R9BKS1</accession>
<dbReference type="OrthoDB" id="10063592at2759"/>
<dbReference type="AlphaFoldDB" id="A0A7R9BKS1"/>
<protein>
    <recommendedName>
        <fullName evidence="6">Cytohesin Ubiquitin Protein Inducing domain-containing protein</fullName>
    </recommendedName>
</protein>
<feature type="compositionally biased region" description="Basic residues" evidence="5">
    <location>
        <begin position="805"/>
        <end position="815"/>
    </location>
</feature>
<comment type="subcellular location">
    <subcellularLocation>
        <location evidence="1">Cytoplasm</location>
    </subcellularLocation>
</comment>
<feature type="compositionally biased region" description="Low complexity" evidence="5">
    <location>
        <begin position="788"/>
        <end position="804"/>
    </location>
</feature>
<evidence type="ECO:0000256" key="3">
    <source>
        <dbReference type="ARBA" id="ARBA00023054"/>
    </source>
</evidence>
<sequence length="883" mass="97482">MNMVAVGRRVTLKLASLAMMANELQLVKSFCGGFAAETSQLVIKTIWSMAVAQHKFYVENKQAKASVPQSRDNVWALPVAPDLSKSCSSLSATASMSSSSVSNVSRCGSTQSLSICSRHNSVESIQSGGSNQAQVEMLMAALRAKKEALEAKLQEKLDELKKLCLRVGELTGSLPPEYPLAPGEKAPVVRRRVGTSFAFSSDLLLKIKCKDQDALELEYEIQKRILSASHKLANDMKAKKSVRKQRRHSYQLAKIRLQELEERLRCIRSGKPLETSASTSTLPSSFLMTKKKKSLSHLLGGKSESSPAFGSLMKKRSKPDLTLAEWKEPKKETVELSHMPHSPRIYRPRSQSQSDLDEGVGVPKAERRSHTPPPKIENGKDILSGLAQNDLAVLGTRHRQMSPVIPPNCVYNQRPIARRSQHQANSNSHFNYDNDLAQRAENYDLDGLERSGIHHLPRQRTSLAHQSLERLNPPYDHTSRYASLDTRKYNTGGKRMEAKSAECLDALDGDEDKTLEEDEEDERQALRNASLGFCGTDVIDGSQLYPPMAMFRSTSTASTVENSSSHHMMNVTADALPAFYGTSLYKNGAMQRSQSASTTINDGIGARRTSNGLPPRIINGIENLNLGNHHASARVHPPHSLANFQPPTAASSRVVFSRTLPRYSTCSKVVQSSADVVKSVAREKRWYETSLDAPPAHQVKDEDLDMDATMSRVLAVPFQSDRADDFQKVPCEFPRNQTAISAGRWLPVKVTTKRFEMSDCYKYSTKYRKPPALNPCAVAEGKNGGSGPSSPSPSVRSDSSTGHQHLSHGYHHHQKPPSQSPQISPVVHAQRQVLVTMTAVGSPNNSFNFDMPESQAEAFQQEMLAWVNQAKTKPQQSRPATLV</sequence>
<dbReference type="GO" id="GO:0090162">
    <property type="term" value="P:establishment of epithelial cell polarity"/>
    <property type="evidence" value="ECO:0007669"/>
    <property type="project" value="InterPro"/>
</dbReference>
<organism evidence="7">
    <name type="scientific">Notodromas monacha</name>
    <dbReference type="NCBI Taxonomy" id="399045"/>
    <lineage>
        <taxon>Eukaryota</taxon>
        <taxon>Metazoa</taxon>
        <taxon>Ecdysozoa</taxon>
        <taxon>Arthropoda</taxon>
        <taxon>Crustacea</taxon>
        <taxon>Oligostraca</taxon>
        <taxon>Ostracoda</taxon>
        <taxon>Podocopa</taxon>
        <taxon>Podocopida</taxon>
        <taxon>Cypridocopina</taxon>
        <taxon>Cypridoidea</taxon>
        <taxon>Cyprididae</taxon>
        <taxon>Notodromas</taxon>
    </lineage>
</organism>
<evidence type="ECO:0000259" key="6">
    <source>
        <dbReference type="Pfam" id="PF11819"/>
    </source>
</evidence>
<evidence type="ECO:0000313" key="7">
    <source>
        <dbReference type="EMBL" id="CAD7276312.1"/>
    </source>
</evidence>
<evidence type="ECO:0000313" key="8">
    <source>
        <dbReference type="Proteomes" id="UP000678499"/>
    </source>
</evidence>
<keyword evidence="3 4" id="KW-0175">Coiled coil</keyword>
<keyword evidence="8" id="KW-1185">Reference proteome</keyword>
<gene>
    <name evidence="7" type="ORF">NMOB1V02_LOCUS4081</name>
</gene>
<feature type="compositionally biased region" description="Low complexity" evidence="5">
    <location>
        <begin position="296"/>
        <end position="306"/>
    </location>
</feature>
<dbReference type="PANTHER" id="PTHR46079">
    <property type="entry name" value="FERM DOMAIN-CONTAINING PROTEIN 4"/>
    <property type="match status" value="1"/>
</dbReference>
<dbReference type="EMBL" id="CAJPEX010000597">
    <property type="protein sequence ID" value="CAG0916464.1"/>
    <property type="molecule type" value="Genomic_DNA"/>
</dbReference>
<evidence type="ECO:0000256" key="5">
    <source>
        <dbReference type="SAM" id="MobiDB-lite"/>
    </source>
</evidence>
<proteinExistence type="predicted"/>
<feature type="compositionally biased region" description="Low complexity" evidence="5">
    <location>
        <begin position="816"/>
        <end position="825"/>
    </location>
</feature>
<feature type="region of interest" description="Disordered" evidence="5">
    <location>
        <begin position="296"/>
        <end position="316"/>
    </location>
</feature>
<dbReference type="PANTHER" id="PTHR46079:SF2">
    <property type="entry name" value="FERM DOMAIN-CONTAINING PROTEIN"/>
    <property type="match status" value="1"/>
</dbReference>
<dbReference type="EMBL" id="OA882634">
    <property type="protein sequence ID" value="CAD7276312.1"/>
    <property type="molecule type" value="Genomic_DNA"/>
</dbReference>
<reference evidence="7" key="1">
    <citation type="submission" date="2020-11" db="EMBL/GenBank/DDBJ databases">
        <authorList>
            <person name="Tran Van P."/>
        </authorList>
    </citation>
    <scope>NUCLEOTIDE SEQUENCE</scope>
</reference>
<dbReference type="InterPro" id="IPR021774">
    <property type="entry name" value="CUPID"/>
</dbReference>
<dbReference type="Proteomes" id="UP000678499">
    <property type="component" value="Unassembled WGS sequence"/>
</dbReference>
<evidence type="ECO:0000256" key="2">
    <source>
        <dbReference type="ARBA" id="ARBA00022490"/>
    </source>
</evidence>